<evidence type="ECO:0000313" key="3">
    <source>
        <dbReference type="Proteomes" id="UP000538931"/>
    </source>
</evidence>
<gene>
    <name evidence="2" type="ORF">H1S06_13175</name>
</gene>
<protein>
    <recommendedName>
        <fullName evidence="4">Transmembrane protein</fullName>
    </recommendedName>
</protein>
<keyword evidence="1" id="KW-0812">Transmembrane</keyword>
<dbReference type="Proteomes" id="UP000538931">
    <property type="component" value="Unassembled WGS sequence"/>
</dbReference>
<reference evidence="2 3" key="1">
    <citation type="submission" date="2020-07" db="EMBL/GenBank/DDBJ databases">
        <title>Bacterium isolated from marien macroalgae.</title>
        <authorList>
            <person name="Zhu K."/>
            <person name="Lu D."/>
            <person name="Du Z."/>
        </authorList>
    </citation>
    <scope>NUCLEOTIDE SEQUENCE [LARGE SCALE GENOMIC DNA]</scope>
    <source>
        <strain evidence="2 3">3-1745</strain>
    </source>
</reference>
<evidence type="ECO:0000256" key="1">
    <source>
        <dbReference type="SAM" id="Phobius"/>
    </source>
</evidence>
<dbReference type="RefSeq" id="WP_181740972.1">
    <property type="nucleotide sequence ID" value="NZ_JACEMT010000053.1"/>
</dbReference>
<organism evidence="2 3">
    <name type="scientific">Marinobacterium marinum</name>
    <dbReference type="NCBI Taxonomy" id="2756129"/>
    <lineage>
        <taxon>Bacteria</taxon>
        <taxon>Pseudomonadati</taxon>
        <taxon>Pseudomonadota</taxon>
        <taxon>Gammaproteobacteria</taxon>
        <taxon>Oceanospirillales</taxon>
        <taxon>Oceanospirillaceae</taxon>
        <taxon>Marinobacterium</taxon>
    </lineage>
</organism>
<keyword evidence="1" id="KW-0472">Membrane</keyword>
<dbReference type="AlphaFoldDB" id="A0A7W1WZW9"/>
<dbReference type="EMBL" id="JACEMT010000053">
    <property type="protein sequence ID" value="MBA4503304.1"/>
    <property type="molecule type" value="Genomic_DNA"/>
</dbReference>
<evidence type="ECO:0000313" key="2">
    <source>
        <dbReference type="EMBL" id="MBA4503304.1"/>
    </source>
</evidence>
<feature type="transmembrane region" description="Helical" evidence="1">
    <location>
        <begin position="64"/>
        <end position="96"/>
    </location>
</feature>
<keyword evidence="1" id="KW-1133">Transmembrane helix</keyword>
<sequence>MTDTPTQAPQQDTGASNAKIVYILYLVSLIVGLTGIVGVVMAYMYKGEATAWVQDHYRWQIRTFWIGLLYSCIGLALTFIGIGFIILLATAIWFIIRCVKGYQCLEKRQPLPNSGSWLF</sequence>
<evidence type="ECO:0008006" key="4">
    <source>
        <dbReference type="Google" id="ProtNLM"/>
    </source>
</evidence>
<accession>A0A7W1WZW9</accession>
<name>A0A7W1WZW9_9GAMM</name>
<keyword evidence="3" id="KW-1185">Reference proteome</keyword>
<feature type="transmembrane region" description="Helical" evidence="1">
    <location>
        <begin position="20"/>
        <end position="43"/>
    </location>
</feature>
<comment type="caution">
    <text evidence="2">The sequence shown here is derived from an EMBL/GenBank/DDBJ whole genome shotgun (WGS) entry which is preliminary data.</text>
</comment>
<proteinExistence type="predicted"/>